<organism evidence="6">
    <name type="scientific">Callorhinchus milii</name>
    <name type="common">Ghost shark</name>
    <dbReference type="NCBI Taxonomy" id="7868"/>
    <lineage>
        <taxon>Eukaryota</taxon>
        <taxon>Metazoa</taxon>
        <taxon>Chordata</taxon>
        <taxon>Craniata</taxon>
        <taxon>Vertebrata</taxon>
        <taxon>Chondrichthyes</taxon>
        <taxon>Holocephali</taxon>
        <taxon>Chimaeriformes</taxon>
        <taxon>Callorhinchidae</taxon>
        <taxon>Callorhinchus</taxon>
    </lineage>
</organism>
<feature type="region of interest" description="Disordered" evidence="4">
    <location>
        <begin position="110"/>
        <end position="135"/>
    </location>
</feature>
<dbReference type="CDD" id="cd08690">
    <property type="entry name" value="C2_Freud-1"/>
    <property type="match status" value="1"/>
</dbReference>
<dbReference type="FunFam" id="2.60.40.150:FF:000104">
    <property type="entry name" value="coiled-coil and C2 domain-containing protein 1B"/>
    <property type="match status" value="1"/>
</dbReference>
<dbReference type="SUPFAM" id="SSF49562">
    <property type="entry name" value="C2 domain (Calcium/lipid-binding domain, CaLB)"/>
    <property type="match status" value="1"/>
</dbReference>
<comment type="similarity">
    <text evidence="1">Belongs to the CC2D1 family.</text>
</comment>
<evidence type="ECO:0000256" key="1">
    <source>
        <dbReference type="ARBA" id="ARBA00010672"/>
    </source>
</evidence>
<dbReference type="AlphaFoldDB" id="V9KDJ3"/>
<keyword evidence="2" id="KW-0175">Coiled coil</keyword>
<evidence type="ECO:0000259" key="5">
    <source>
        <dbReference type="PROSITE" id="PS50004"/>
    </source>
</evidence>
<evidence type="ECO:0000256" key="2">
    <source>
        <dbReference type="ARBA" id="ARBA00023054"/>
    </source>
</evidence>
<dbReference type="SMART" id="SM00685">
    <property type="entry name" value="DM14"/>
    <property type="match status" value="4"/>
</dbReference>
<proteinExistence type="evidence at transcript level"/>
<feature type="region of interest" description="Disordered" evidence="4">
    <location>
        <begin position="497"/>
        <end position="525"/>
    </location>
</feature>
<dbReference type="InterPro" id="IPR039725">
    <property type="entry name" value="CC2D1A/B"/>
</dbReference>
<dbReference type="GO" id="GO:0001227">
    <property type="term" value="F:DNA-binding transcription repressor activity, RNA polymerase II-specific"/>
    <property type="evidence" value="ECO:0007669"/>
    <property type="project" value="InterPro"/>
</dbReference>
<sequence>MFGQKPKAKAAKGRGAAAAKQLGLFMDVSSEDMMLDIEGECDDGDLEAELAALTGKKSVTKQQTKGKAPLPMEHIEQMAENCMKDLDETEDDDDDLENDEELLAELVEMVGEEDEEEEKPTKTPFVEPLNQPSAPVSQPQLIIVAEATSGVQGTVEERIQMYKAAISKAKEAGETSKTRRYERGLKTLETMLTSVKKGKTINEAELPPPVAVGKISAAAPKADNVERLEDESTTEGMAKDHQDLPTVVVEAPVPAPKSNTSVLPVEVILPLVSSSSEPTRVLTESISSAQWRTNDNRAVHALSETNDTTALLTGRQKEYRLAALKAKQRGDIEKAKEFMKTSKKFDSVIMALNSGEPVDLRNLPPSPDAAVHEKSPALPSVVTAFPVQQQPSTAEPKTPVESGPPRPPKDILEALQQRMEKYKSAAAQAKAGGNDRKARMHERIAKQYQDVIRAHKAGRKVDFADLPIPPGFPPIPGVQDTGGNQDIAEVLEAASQLATAEVTEEDEDEESGAPAQPPIAKKPTRIPEQGVSSLILSPAAQGGKSPVPQKSSPSTPSSLQSSTAQLQLEFLENRKKLYIKAAIQAKQKKNLEQAKQFLRTIKGFDPMIEAVKSGKPIDISKVPSPPDDDEDDFIMVYHKDVKVSSNFEEVYTNLMKLLREQYQKCLTYSKQFTHLGNVVETTKFEKMAASCSKNMEILKLAQAQGLNPPKHHFEERSFQIVRIFSDLSSTEMLLIIVKGINLPAPPGVATNDLDAFVKFEFHYPSSEQAPKFKTNVIKNTNCPEYNQSFKLNINRNHRGFKRVIQSKGIKFEIIHKGGFLRCDKPVGTAQLKLDKLETECEVREIIEIFDGRKSTGGRLEVKAQIREPLSGQDLQMITEKWLVLDTVSTTQIGTSEEKVRLKSVM</sequence>
<name>V9KDJ3_CALMI</name>
<protein>
    <recommendedName>
        <fullName evidence="3">Coiled-coil and C2 domain-containing protein 1B</fullName>
    </recommendedName>
</protein>
<feature type="compositionally biased region" description="Acidic residues" evidence="4">
    <location>
        <begin position="502"/>
        <end position="511"/>
    </location>
</feature>
<evidence type="ECO:0000313" key="6">
    <source>
        <dbReference type="EMBL" id="AFO95886.1"/>
    </source>
</evidence>
<feature type="compositionally biased region" description="Low complexity" evidence="4">
    <location>
        <begin position="544"/>
        <end position="561"/>
    </location>
</feature>
<dbReference type="Gene3D" id="2.60.40.150">
    <property type="entry name" value="C2 domain"/>
    <property type="match status" value="1"/>
</dbReference>
<accession>V9KDJ3</accession>
<dbReference type="PROSITE" id="PS50004">
    <property type="entry name" value="C2"/>
    <property type="match status" value="1"/>
</dbReference>
<dbReference type="PANTHER" id="PTHR13076">
    <property type="entry name" value="COILED-COIL AND C2 DOMAIN-CONTAINING PROTEIN 1-LIKE"/>
    <property type="match status" value="1"/>
</dbReference>
<dbReference type="InterPro" id="IPR000008">
    <property type="entry name" value="C2_dom"/>
</dbReference>
<evidence type="ECO:0000256" key="4">
    <source>
        <dbReference type="SAM" id="MobiDB-lite"/>
    </source>
</evidence>
<dbReference type="InterPro" id="IPR006608">
    <property type="entry name" value="CC2D1A/B_DM14"/>
</dbReference>
<dbReference type="Pfam" id="PF21528">
    <property type="entry name" value="CC2D1A-B_DM14"/>
    <property type="match status" value="4"/>
</dbReference>
<dbReference type="SMART" id="SM00239">
    <property type="entry name" value="C2"/>
    <property type="match status" value="1"/>
</dbReference>
<feature type="region of interest" description="Disordered" evidence="4">
    <location>
        <begin position="538"/>
        <end position="561"/>
    </location>
</feature>
<dbReference type="PANTHER" id="PTHR13076:SF5">
    <property type="entry name" value="COILED-COIL AND C2 DOMAIN-CONTAINING PROTEIN 1B"/>
    <property type="match status" value="1"/>
</dbReference>
<dbReference type="Pfam" id="PF00168">
    <property type="entry name" value="C2"/>
    <property type="match status" value="1"/>
</dbReference>
<dbReference type="InterPro" id="IPR037772">
    <property type="entry name" value="C2_Freud"/>
</dbReference>
<dbReference type="InterPro" id="IPR035892">
    <property type="entry name" value="C2_domain_sf"/>
</dbReference>
<feature type="region of interest" description="Disordered" evidence="4">
    <location>
        <begin position="387"/>
        <end position="408"/>
    </location>
</feature>
<reference evidence="6" key="1">
    <citation type="journal article" date="2014" name="Nature">
        <title>Elephant shark genome provides unique insights into gnathostome evolution.</title>
        <authorList>
            <consortium name="International Elephant Shark Genome Sequencing Consortium"/>
            <person name="Venkatesh B."/>
            <person name="Lee A.P."/>
            <person name="Ravi V."/>
            <person name="Maurya A.K."/>
            <person name="Lian M.M."/>
            <person name="Swann J.B."/>
            <person name="Ohta Y."/>
            <person name="Flajnik M.F."/>
            <person name="Sutoh Y."/>
            <person name="Kasahara M."/>
            <person name="Hoon S."/>
            <person name="Gangu V."/>
            <person name="Roy S.W."/>
            <person name="Irimia M."/>
            <person name="Korzh V."/>
            <person name="Kondrychyn I."/>
            <person name="Lim Z.W."/>
            <person name="Tay B.H."/>
            <person name="Tohari S."/>
            <person name="Kong K.W."/>
            <person name="Ho S."/>
            <person name="Lorente-Galdos B."/>
            <person name="Quilez J."/>
            <person name="Marques-Bonet T."/>
            <person name="Raney B.J."/>
            <person name="Ingham P.W."/>
            <person name="Tay A."/>
            <person name="Hillier L.W."/>
            <person name="Minx P."/>
            <person name="Boehm T."/>
            <person name="Wilson R.K."/>
            <person name="Brenner S."/>
            <person name="Warren W.C."/>
        </authorList>
    </citation>
    <scope>NUCLEOTIDE SEQUENCE</scope>
    <source>
        <tissue evidence="6">Spleen</tissue>
    </source>
</reference>
<evidence type="ECO:0000256" key="3">
    <source>
        <dbReference type="ARBA" id="ARBA00068693"/>
    </source>
</evidence>
<dbReference type="EMBL" id="JW863369">
    <property type="protein sequence ID" value="AFO95886.1"/>
    <property type="molecule type" value="mRNA"/>
</dbReference>
<feature type="domain" description="C2" evidence="5">
    <location>
        <begin position="712"/>
        <end position="846"/>
    </location>
</feature>